<evidence type="ECO:0000313" key="3">
    <source>
        <dbReference type="Proteomes" id="UP001530293"/>
    </source>
</evidence>
<gene>
    <name evidence="2" type="ORF">ACHAWU_005815</name>
</gene>
<keyword evidence="3" id="KW-1185">Reference proteome</keyword>
<protein>
    <submittedName>
        <fullName evidence="2">Uncharacterized protein</fullName>
    </submittedName>
</protein>
<dbReference type="Pfam" id="PF11998">
    <property type="entry name" value="DUF3493"/>
    <property type="match status" value="1"/>
</dbReference>
<reference evidence="2 3" key="1">
    <citation type="submission" date="2024-10" db="EMBL/GenBank/DDBJ databases">
        <title>Updated reference genomes for cyclostephanoid diatoms.</title>
        <authorList>
            <person name="Roberts W.R."/>
            <person name="Alverson A.J."/>
        </authorList>
    </citation>
    <scope>NUCLEOTIDE SEQUENCE [LARGE SCALE GENOMIC DNA]</scope>
    <source>
        <strain evidence="2 3">AJA232-27</strain>
    </source>
</reference>
<sequence length="355" mass="37784">MAKLLTLSLALLSVGILPPTASGFVTKPRSIAATIVKVKVVVPSSRQTTLHFSTPNNNNNENDISLGEKFGGYTVKQRLREEVESPFRKVRLAFFGFSSASAFVALYFSTLAALKANMGGYSDAIPLDDALQTCAINAAGALGFGALALREMRVGQANLERIAKGGLLARLGVELAATTTSSSSLRRTLGDYRRASRVIIAAGGSEYINKLALSLCSDQLSDVNTLPSALAGVDIVIVPVLLDKECKVADVKSAWRNASPGPNDRNYDSARADEIVAFPVGLSSWNDYLKSDIDTAKKQGFDVLDKGITITVKKNGRILRRATGLPPYGDYIGAMEVADGSRFGMPGDSERYGGP</sequence>
<comment type="caution">
    <text evidence="2">The sequence shown here is derived from an EMBL/GenBank/DDBJ whole genome shotgun (WGS) entry which is preliminary data.</text>
</comment>
<organism evidence="2 3">
    <name type="scientific">Discostella pseudostelligera</name>
    <dbReference type="NCBI Taxonomy" id="259834"/>
    <lineage>
        <taxon>Eukaryota</taxon>
        <taxon>Sar</taxon>
        <taxon>Stramenopiles</taxon>
        <taxon>Ochrophyta</taxon>
        <taxon>Bacillariophyta</taxon>
        <taxon>Coscinodiscophyceae</taxon>
        <taxon>Thalassiosirophycidae</taxon>
        <taxon>Stephanodiscales</taxon>
        <taxon>Stephanodiscaceae</taxon>
        <taxon>Discostella</taxon>
    </lineage>
</organism>
<proteinExistence type="predicted"/>
<evidence type="ECO:0000256" key="1">
    <source>
        <dbReference type="SAM" id="SignalP"/>
    </source>
</evidence>
<accession>A0ABD3MGB0</accession>
<keyword evidence="1" id="KW-0732">Signal</keyword>
<dbReference type="PANTHER" id="PTHR35498:SF1">
    <property type="entry name" value="LOW PSII ACCUMULATION-LIKE PROTEIN"/>
    <property type="match status" value="1"/>
</dbReference>
<evidence type="ECO:0000313" key="2">
    <source>
        <dbReference type="EMBL" id="KAL3762612.1"/>
    </source>
</evidence>
<dbReference type="EMBL" id="JALLBG020000132">
    <property type="protein sequence ID" value="KAL3762612.1"/>
    <property type="molecule type" value="Genomic_DNA"/>
</dbReference>
<dbReference type="PANTHER" id="PTHR35498">
    <property type="entry name" value="PROTEIN LOW PSII ACCUMULATION 1, CHLOROPLASTIC"/>
    <property type="match status" value="1"/>
</dbReference>
<dbReference type="Proteomes" id="UP001530293">
    <property type="component" value="Unassembled WGS sequence"/>
</dbReference>
<dbReference type="InterPro" id="IPR021883">
    <property type="entry name" value="LPA1-like"/>
</dbReference>
<name>A0ABD3MGB0_9STRA</name>
<feature type="signal peptide" evidence="1">
    <location>
        <begin position="1"/>
        <end position="23"/>
    </location>
</feature>
<feature type="chain" id="PRO_5044754988" evidence="1">
    <location>
        <begin position="24"/>
        <end position="355"/>
    </location>
</feature>
<dbReference type="AlphaFoldDB" id="A0ABD3MGB0"/>